<feature type="transmembrane region" description="Helical" evidence="13">
    <location>
        <begin position="232"/>
        <end position="249"/>
    </location>
</feature>
<evidence type="ECO:0000313" key="15">
    <source>
        <dbReference type="Proteomes" id="UP000001374"/>
    </source>
</evidence>
<evidence type="ECO:0000256" key="7">
    <source>
        <dbReference type="ARBA" id="ARBA00022475"/>
    </source>
</evidence>
<evidence type="ECO:0000256" key="9">
    <source>
        <dbReference type="ARBA" id="ARBA00022989"/>
    </source>
</evidence>
<evidence type="ECO:0000256" key="2">
    <source>
        <dbReference type="ARBA" id="ARBA00004651"/>
    </source>
</evidence>
<reference evidence="14 15" key="1">
    <citation type="submission" date="2008-10" db="EMBL/GenBank/DDBJ databases">
        <title>Genome sequence of Clostridium botulinum A2 Kyoto.</title>
        <authorList>
            <person name="Shrivastava S."/>
            <person name="Brinkac L.M."/>
            <person name="Brown J.L."/>
            <person name="Bruce D."/>
            <person name="Detter C.C."/>
            <person name="Johnson E.A."/>
            <person name="Munk C.A."/>
            <person name="Smith L.A."/>
            <person name="Smith T.J."/>
            <person name="Sutton G."/>
            <person name="Brettin T.S."/>
        </authorList>
    </citation>
    <scope>NUCLEOTIDE SEQUENCE [LARGE SCALE GENOMIC DNA]</scope>
    <source>
        <strain evidence="15">Kyoto / Type A2</strain>
    </source>
</reference>
<feature type="transmembrane region" description="Helical" evidence="13">
    <location>
        <begin position="255"/>
        <end position="275"/>
    </location>
</feature>
<comment type="subcellular location">
    <subcellularLocation>
        <location evidence="2">Cell membrane</location>
        <topology evidence="2">Multi-pass membrane protein</topology>
    </subcellularLocation>
</comment>
<proteinExistence type="inferred from homology"/>
<dbReference type="AlphaFoldDB" id="C1FRH8"/>
<dbReference type="Proteomes" id="UP000001374">
    <property type="component" value="Chromosome"/>
</dbReference>
<feature type="transmembrane region" description="Helical" evidence="13">
    <location>
        <begin position="315"/>
        <end position="335"/>
    </location>
</feature>
<keyword evidence="6" id="KW-0050">Antiport</keyword>
<dbReference type="InterPro" id="IPR048279">
    <property type="entry name" value="MdtK-like"/>
</dbReference>
<protein>
    <recommendedName>
        <fullName evidence="4">Probable multidrug resistance protein NorM</fullName>
    </recommendedName>
    <alternativeName>
        <fullName evidence="12">Multidrug-efflux transporter</fullName>
    </alternativeName>
</protein>
<dbReference type="HOGENOM" id="CLU_012893_5_0_9"/>
<dbReference type="PIRSF" id="PIRSF006603">
    <property type="entry name" value="DinF"/>
    <property type="match status" value="1"/>
</dbReference>
<evidence type="ECO:0000256" key="4">
    <source>
        <dbReference type="ARBA" id="ARBA00020268"/>
    </source>
</evidence>
<comment type="similarity">
    <text evidence="3">Belongs to the multi antimicrobial extrusion (MATE) (TC 2.A.66.1) family.</text>
</comment>
<gene>
    <name evidence="14" type="ordered locus">CLM_0363</name>
</gene>
<feature type="transmembrane region" description="Helical" evidence="13">
    <location>
        <begin position="192"/>
        <end position="211"/>
    </location>
</feature>
<name>C1FRH8_CLOBJ</name>
<keyword evidence="11 13" id="KW-0472">Membrane</keyword>
<keyword evidence="5" id="KW-0813">Transport</keyword>
<accession>C1FRH8</accession>
<evidence type="ECO:0000256" key="1">
    <source>
        <dbReference type="ARBA" id="ARBA00003408"/>
    </source>
</evidence>
<evidence type="ECO:0000256" key="13">
    <source>
        <dbReference type="SAM" id="Phobius"/>
    </source>
</evidence>
<dbReference type="GO" id="GO:0006811">
    <property type="term" value="P:monoatomic ion transport"/>
    <property type="evidence" value="ECO:0007669"/>
    <property type="project" value="UniProtKB-KW"/>
</dbReference>
<dbReference type="InterPro" id="IPR050222">
    <property type="entry name" value="MATE_MdtK"/>
</dbReference>
<keyword evidence="10" id="KW-0406">Ion transport</keyword>
<dbReference type="GO" id="GO:0042910">
    <property type="term" value="F:xenobiotic transmembrane transporter activity"/>
    <property type="evidence" value="ECO:0007669"/>
    <property type="project" value="InterPro"/>
</dbReference>
<feature type="transmembrane region" description="Helical" evidence="13">
    <location>
        <begin position="96"/>
        <end position="114"/>
    </location>
</feature>
<feature type="transmembrane region" description="Helical" evidence="13">
    <location>
        <begin position="167"/>
        <end position="186"/>
    </location>
</feature>
<dbReference type="EMBL" id="CP001581">
    <property type="protein sequence ID" value="ACO85574.1"/>
    <property type="molecule type" value="Genomic_DNA"/>
</dbReference>
<dbReference type="PANTHER" id="PTHR43298:SF2">
    <property type="entry name" value="FMN_FAD EXPORTER YEEO-RELATED"/>
    <property type="match status" value="1"/>
</dbReference>
<comment type="function">
    <text evidence="1">Multidrug efflux pump.</text>
</comment>
<dbReference type="eggNOG" id="COG0534">
    <property type="taxonomic scope" value="Bacteria"/>
</dbReference>
<dbReference type="GO" id="GO:0015297">
    <property type="term" value="F:antiporter activity"/>
    <property type="evidence" value="ECO:0007669"/>
    <property type="project" value="UniProtKB-KW"/>
</dbReference>
<evidence type="ECO:0000256" key="12">
    <source>
        <dbReference type="ARBA" id="ARBA00031636"/>
    </source>
</evidence>
<feature type="transmembrane region" description="Helical" evidence="13">
    <location>
        <begin position="12"/>
        <end position="30"/>
    </location>
</feature>
<dbReference type="RefSeq" id="WP_012704830.1">
    <property type="nucleotide sequence ID" value="NC_012563.1"/>
</dbReference>
<dbReference type="CDD" id="cd13138">
    <property type="entry name" value="MATE_yoeA_like"/>
    <property type="match status" value="1"/>
</dbReference>
<dbReference type="GO" id="GO:0005886">
    <property type="term" value="C:plasma membrane"/>
    <property type="evidence" value="ECO:0007669"/>
    <property type="project" value="UniProtKB-SubCell"/>
</dbReference>
<feature type="transmembrane region" description="Helical" evidence="13">
    <location>
        <begin position="355"/>
        <end position="377"/>
    </location>
</feature>
<keyword evidence="9 13" id="KW-1133">Transmembrane helix</keyword>
<feature type="transmembrane region" description="Helical" evidence="13">
    <location>
        <begin position="134"/>
        <end position="155"/>
    </location>
</feature>
<evidence type="ECO:0000256" key="11">
    <source>
        <dbReference type="ARBA" id="ARBA00023136"/>
    </source>
</evidence>
<evidence type="ECO:0000256" key="3">
    <source>
        <dbReference type="ARBA" id="ARBA00010199"/>
    </source>
</evidence>
<dbReference type="InterPro" id="IPR002528">
    <property type="entry name" value="MATE_fam"/>
</dbReference>
<dbReference type="Pfam" id="PF01554">
    <property type="entry name" value="MatE"/>
    <property type="match status" value="2"/>
</dbReference>
<dbReference type="PANTHER" id="PTHR43298">
    <property type="entry name" value="MULTIDRUG RESISTANCE PROTEIN NORM-RELATED"/>
    <property type="match status" value="1"/>
</dbReference>
<dbReference type="NCBIfam" id="TIGR00797">
    <property type="entry name" value="matE"/>
    <property type="match status" value="1"/>
</dbReference>
<evidence type="ECO:0000256" key="5">
    <source>
        <dbReference type="ARBA" id="ARBA00022448"/>
    </source>
</evidence>
<evidence type="ECO:0000313" key="14">
    <source>
        <dbReference type="EMBL" id="ACO85574.1"/>
    </source>
</evidence>
<feature type="transmembrane region" description="Helical" evidence="13">
    <location>
        <begin position="412"/>
        <end position="434"/>
    </location>
</feature>
<feature type="transmembrane region" description="Helical" evidence="13">
    <location>
        <begin position="50"/>
        <end position="76"/>
    </location>
</feature>
<sequence>METDMTKGKPMGIIVRFFIPMFIGNLFQQIYNIVDSIVVGRFVGNEAFAAVGSCFLIMSFMTSILIGLAMGASAFFSQLYGAKQYDEMKKAISTSFFFILSISILLSLITNVFLYEIIELFQMPKDTVTYSAEYLRYILTGLIFTGLYNICAYLLRSIGDSKSPLYFLIVSCILNTILDLIFVLVFNMGVSGVGLATFIAQGLSALWCALYTVKHMKFLDFKRKDIVFSRKLFKTILSYSVLTAVQQSLSSFGMLMIQGLINTFGTTVMAAFAACSKIDEFANRPLQDLSNAFSTYVAQNKGAGNIKRIRQGFHAILKVIALISFVISIVVFIFAPNLISIFVKKESIDIIQVGVGYLRIVCIFYILLGCIVMFYGFFRGMGEVNISIILTVVSQGIRVALAYGLARTSMGFTGICWSIVIGWFLSNALGGFMYKKVMINAGQLYNTLEGLFKKTK</sequence>
<dbReference type="KEGG" id="cby:CLM_0363"/>
<evidence type="ECO:0000256" key="10">
    <source>
        <dbReference type="ARBA" id="ARBA00023065"/>
    </source>
</evidence>
<evidence type="ECO:0000256" key="8">
    <source>
        <dbReference type="ARBA" id="ARBA00022692"/>
    </source>
</evidence>
<keyword evidence="7" id="KW-1003">Cell membrane</keyword>
<keyword evidence="8 13" id="KW-0812">Transmembrane</keyword>
<feature type="transmembrane region" description="Helical" evidence="13">
    <location>
        <begin position="384"/>
        <end position="406"/>
    </location>
</feature>
<evidence type="ECO:0000256" key="6">
    <source>
        <dbReference type="ARBA" id="ARBA00022449"/>
    </source>
</evidence>
<organism evidence="14 15">
    <name type="scientific">Clostridium botulinum (strain Kyoto / Type A2)</name>
    <dbReference type="NCBI Taxonomy" id="536232"/>
    <lineage>
        <taxon>Bacteria</taxon>
        <taxon>Bacillati</taxon>
        <taxon>Bacillota</taxon>
        <taxon>Clostridia</taxon>
        <taxon>Eubacteriales</taxon>
        <taxon>Clostridiaceae</taxon>
        <taxon>Clostridium</taxon>
    </lineage>
</organism>